<dbReference type="STRING" id="505345.QV06_00605"/>
<dbReference type="Proteomes" id="UP000092626">
    <property type="component" value="Unassembled WGS sequence"/>
</dbReference>
<gene>
    <name evidence="2" type="ORF">QV06_00605</name>
</gene>
<sequence>MYYFDSKTFNFYPISLATNYRELDISQMKVVDEDTFQRIVNGNGQRAADADGNPILIPYSPSKYHTWNGTEWVISEEKQAQLLTEKRQELINNIDDIASTISDKWTRFINEYEEREKAAKAFSAANYEGEASIWITAFSQAAELDSKTATQLILKQAEQLRTLQAQLGALRMRKYELKQADLTLEQMQAIYTDITSKMTSLAETQQ</sequence>
<feature type="coiled-coil region" evidence="1">
    <location>
        <begin position="73"/>
        <end position="100"/>
    </location>
</feature>
<evidence type="ECO:0000256" key="1">
    <source>
        <dbReference type="SAM" id="Coils"/>
    </source>
</evidence>
<name>A0A1A7PW13_9PAST</name>
<comment type="caution">
    <text evidence="2">The sequence shown here is derived from an EMBL/GenBank/DDBJ whole genome shotgun (WGS) entry which is preliminary data.</text>
</comment>
<organism evidence="2 3">
    <name type="scientific">Gallibacterium genomosp. 3</name>
    <dbReference type="NCBI Taxonomy" id="505345"/>
    <lineage>
        <taxon>Bacteria</taxon>
        <taxon>Pseudomonadati</taxon>
        <taxon>Pseudomonadota</taxon>
        <taxon>Gammaproteobacteria</taxon>
        <taxon>Pasteurellales</taxon>
        <taxon>Pasteurellaceae</taxon>
        <taxon>Gallibacterium</taxon>
    </lineage>
</organism>
<evidence type="ECO:0000313" key="2">
    <source>
        <dbReference type="EMBL" id="OBX05936.1"/>
    </source>
</evidence>
<proteinExistence type="predicted"/>
<dbReference type="EMBL" id="JTJR01000002">
    <property type="protein sequence ID" value="OBX05936.1"/>
    <property type="molecule type" value="Genomic_DNA"/>
</dbReference>
<protein>
    <recommendedName>
        <fullName evidence="4">Tail fiber assembly protein</fullName>
    </recommendedName>
</protein>
<reference evidence="2 3" key="1">
    <citation type="submission" date="2014-11" db="EMBL/GenBank/DDBJ databases">
        <title>Pan-genome of Gallibacterium spp.</title>
        <authorList>
            <person name="Kudirkiene E."/>
            <person name="Bojesen A.M."/>
        </authorList>
    </citation>
    <scope>NUCLEOTIDE SEQUENCE [LARGE SCALE GENOMIC DNA]</scope>
    <source>
        <strain evidence="2 3">59/S3/89</strain>
    </source>
</reference>
<dbReference type="RefSeq" id="WP_065236482.1">
    <property type="nucleotide sequence ID" value="NZ_JTJR01000002.1"/>
</dbReference>
<evidence type="ECO:0000313" key="3">
    <source>
        <dbReference type="Proteomes" id="UP000092626"/>
    </source>
</evidence>
<accession>A0A1A7PW13</accession>
<dbReference type="AlphaFoldDB" id="A0A1A7PW13"/>
<keyword evidence="1" id="KW-0175">Coiled coil</keyword>
<evidence type="ECO:0008006" key="4">
    <source>
        <dbReference type="Google" id="ProtNLM"/>
    </source>
</evidence>